<dbReference type="Pfam" id="PF12704">
    <property type="entry name" value="MacB_PCD"/>
    <property type="match status" value="1"/>
</dbReference>
<reference evidence="10 11" key="1">
    <citation type="submission" date="2017-09" db="EMBL/GenBank/DDBJ databases">
        <title>Depth-based differentiation of microbial function through sediment-hosted aquifers and enrichment of novel symbionts in the deep terrestrial subsurface.</title>
        <authorList>
            <person name="Probst A.J."/>
            <person name="Ladd B."/>
            <person name="Jarett J.K."/>
            <person name="Geller-Mcgrath D.E."/>
            <person name="Sieber C.M."/>
            <person name="Emerson J.B."/>
            <person name="Anantharaman K."/>
            <person name="Thomas B.C."/>
            <person name="Malmstrom R."/>
            <person name="Stieglmeier M."/>
            <person name="Klingl A."/>
            <person name="Woyke T."/>
            <person name="Ryan C.M."/>
            <person name="Banfield J.F."/>
        </authorList>
    </citation>
    <scope>NUCLEOTIDE SEQUENCE [LARGE SCALE GENOMIC DNA]</scope>
    <source>
        <strain evidence="10">CG22_combo_CG10-13_8_21_14_all_39_12</strain>
    </source>
</reference>
<evidence type="ECO:0000256" key="4">
    <source>
        <dbReference type="ARBA" id="ARBA00022989"/>
    </source>
</evidence>
<feature type="transmembrane region" description="Helical" evidence="7">
    <location>
        <begin position="20"/>
        <end position="40"/>
    </location>
</feature>
<dbReference type="PANTHER" id="PTHR30572">
    <property type="entry name" value="MEMBRANE COMPONENT OF TRANSPORTER-RELATED"/>
    <property type="match status" value="1"/>
</dbReference>
<name>A0A2H0BHW1_UNCKA</name>
<keyword evidence="2" id="KW-1003">Cell membrane</keyword>
<proteinExistence type="inferred from homology"/>
<keyword evidence="5 7" id="KW-0472">Membrane</keyword>
<dbReference type="InterPro" id="IPR025857">
    <property type="entry name" value="MacB_PCD"/>
</dbReference>
<dbReference type="InterPro" id="IPR003838">
    <property type="entry name" value="ABC3_permease_C"/>
</dbReference>
<evidence type="ECO:0000259" key="8">
    <source>
        <dbReference type="Pfam" id="PF02687"/>
    </source>
</evidence>
<protein>
    <recommendedName>
        <fullName evidence="12">Multidrug ABC transporter substrate-binding protein</fullName>
    </recommendedName>
</protein>
<evidence type="ECO:0000313" key="11">
    <source>
        <dbReference type="Proteomes" id="UP000228495"/>
    </source>
</evidence>
<dbReference type="EMBL" id="PCSU01000034">
    <property type="protein sequence ID" value="PIP56600.1"/>
    <property type="molecule type" value="Genomic_DNA"/>
</dbReference>
<comment type="caution">
    <text evidence="10">The sequence shown here is derived from an EMBL/GenBank/DDBJ whole genome shotgun (WGS) entry which is preliminary data.</text>
</comment>
<evidence type="ECO:0008006" key="12">
    <source>
        <dbReference type="Google" id="ProtNLM"/>
    </source>
</evidence>
<sequence length="404" mass="42684">MNNYIKAALLSFWNSKIRAILNLSGVIIGVTAVTTLVSLGEGLKVEVSGLIEGFGTNVVTIANGNIDLEGGASAGTMNPANFVATDIISLDDISDLEALDGIEQVAPVSLVPGKVTYADLQSSPIIMGVTGNFLQTFEVLVLKDGKMFDKNEKDAVAVVGPKTASALFGDKDPLGEKIFIQDTEFTIIGLSDEPKLSDLLGSEYSNIVLIPFSQATKLNGGELSISRTIVKATDTANVDETKDKMKALLIDNHGGEEDFTILTQDDLLGLFDDFVTLATTMVTAIAAISLLVGGIGIMNIMLVTVTERTREIGIRKAVGATKRDIMFQFLTEAVLITMIGGLLGLLLSFAIGAVVASQTPLTPSITPGIMILALGLSTLIGVIFGLWPAMRAASKDPIEALRYE</sequence>
<evidence type="ECO:0000256" key="7">
    <source>
        <dbReference type="SAM" id="Phobius"/>
    </source>
</evidence>
<evidence type="ECO:0000259" key="9">
    <source>
        <dbReference type="Pfam" id="PF12704"/>
    </source>
</evidence>
<comment type="subcellular location">
    <subcellularLocation>
        <location evidence="1">Cell membrane</location>
        <topology evidence="1">Multi-pass membrane protein</topology>
    </subcellularLocation>
</comment>
<feature type="transmembrane region" description="Helical" evidence="7">
    <location>
        <begin position="326"/>
        <end position="356"/>
    </location>
</feature>
<feature type="transmembrane region" description="Helical" evidence="7">
    <location>
        <begin position="281"/>
        <end position="305"/>
    </location>
</feature>
<dbReference type="GO" id="GO:0005886">
    <property type="term" value="C:plasma membrane"/>
    <property type="evidence" value="ECO:0007669"/>
    <property type="project" value="UniProtKB-SubCell"/>
</dbReference>
<feature type="domain" description="ABC3 transporter permease C-terminal" evidence="8">
    <location>
        <begin position="284"/>
        <end position="397"/>
    </location>
</feature>
<feature type="domain" description="MacB-like periplasmic core" evidence="9">
    <location>
        <begin position="20"/>
        <end position="247"/>
    </location>
</feature>
<dbReference type="AlphaFoldDB" id="A0A2H0BHW1"/>
<dbReference type="Proteomes" id="UP000228495">
    <property type="component" value="Unassembled WGS sequence"/>
</dbReference>
<evidence type="ECO:0000256" key="1">
    <source>
        <dbReference type="ARBA" id="ARBA00004651"/>
    </source>
</evidence>
<evidence type="ECO:0000256" key="2">
    <source>
        <dbReference type="ARBA" id="ARBA00022475"/>
    </source>
</evidence>
<evidence type="ECO:0000256" key="3">
    <source>
        <dbReference type="ARBA" id="ARBA00022692"/>
    </source>
</evidence>
<dbReference type="GO" id="GO:0022857">
    <property type="term" value="F:transmembrane transporter activity"/>
    <property type="evidence" value="ECO:0007669"/>
    <property type="project" value="TreeGrafter"/>
</dbReference>
<dbReference type="PANTHER" id="PTHR30572:SF4">
    <property type="entry name" value="ABC TRANSPORTER PERMEASE YTRF"/>
    <property type="match status" value="1"/>
</dbReference>
<keyword evidence="3 7" id="KW-0812">Transmembrane</keyword>
<evidence type="ECO:0000256" key="6">
    <source>
        <dbReference type="ARBA" id="ARBA00038076"/>
    </source>
</evidence>
<evidence type="ECO:0000256" key="5">
    <source>
        <dbReference type="ARBA" id="ARBA00023136"/>
    </source>
</evidence>
<accession>A0A2H0BHW1</accession>
<evidence type="ECO:0000313" key="10">
    <source>
        <dbReference type="EMBL" id="PIP56600.1"/>
    </source>
</evidence>
<feature type="transmembrane region" description="Helical" evidence="7">
    <location>
        <begin position="368"/>
        <end position="387"/>
    </location>
</feature>
<keyword evidence="4 7" id="KW-1133">Transmembrane helix</keyword>
<comment type="similarity">
    <text evidence="6">Belongs to the ABC-4 integral membrane protein family.</text>
</comment>
<dbReference type="InterPro" id="IPR050250">
    <property type="entry name" value="Macrolide_Exporter_MacB"/>
</dbReference>
<organism evidence="10 11">
    <name type="scientific">candidate division WWE3 bacterium CG22_combo_CG10-13_8_21_14_all_39_12</name>
    <dbReference type="NCBI Taxonomy" id="1975094"/>
    <lineage>
        <taxon>Bacteria</taxon>
        <taxon>Katanobacteria</taxon>
    </lineage>
</organism>
<dbReference type="Pfam" id="PF02687">
    <property type="entry name" value="FtsX"/>
    <property type="match status" value="1"/>
</dbReference>
<gene>
    <name evidence="10" type="ORF">COX05_02185</name>
</gene>